<evidence type="ECO:0000256" key="2">
    <source>
        <dbReference type="ARBA" id="ARBA00022676"/>
    </source>
</evidence>
<evidence type="ECO:0000256" key="6">
    <source>
        <dbReference type="ARBA" id="ARBA00022989"/>
    </source>
</evidence>
<dbReference type="GO" id="GO:0005886">
    <property type="term" value="C:plasma membrane"/>
    <property type="evidence" value="ECO:0007669"/>
    <property type="project" value="TreeGrafter"/>
</dbReference>
<keyword evidence="2" id="KW-0328">Glycosyltransferase</keyword>
<evidence type="ECO:0000256" key="3">
    <source>
        <dbReference type="ARBA" id="ARBA00022679"/>
    </source>
</evidence>
<keyword evidence="3" id="KW-0808">Transferase</keyword>
<dbReference type="Gene3D" id="3.90.550.10">
    <property type="entry name" value="Spore Coat Polysaccharide Biosynthesis Protein SpsA, Chain A"/>
    <property type="match status" value="1"/>
</dbReference>
<dbReference type="SUPFAM" id="SSF53448">
    <property type="entry name" value="Nucleotide-diphospho-sugar transferases"/>
    <property type="match status" value="1"/>
</dbReference>
<reference evidence="9" key="1">
    <citation type="submission" date="2018-05" db="EMBL/GenBank/DDBJ databases">
        <authorList>
            <person name="Lanie J.A."/>
            <person name="Ng W.-L."/>
            <person name="Kazmierczak K.M."/>
            <person name="Andrzejewski T.M."/>
            <person name="Davidsen T.M."/>
            <person name="Wayne K.J."/>
            <person name="Tettelin H."/>
            <person name="Glass J.I."/>
            <person name="Rusch D."/>
            <person name="Podicherti R."/>
            <person name="Tsui H.-C.T."/>
            <person name="Winkler M.E."/>
        </authorList>
    </citation>
    <scope>NUCLEOTIDE SEQUENCE</scope>
</reference>
<dbReference type="InterPro" id="IPR050256">
    <property type="entry name" value="Glycosyltransferase_2"/>
</dbReference>
<dbReference type="PANTHER" id="PTHR48090">
    <property type="entry name" value="UNDECAPRENYL-PHOSPHATE 4-DEOXY-4-FORMAMIDO-L-ARABINOSE TRANSFERASE-RELATED"/>
    <property type="match status" value="1"/>
</dbReference>
<keyword evidence="5" id="KW-0448">Lipopolysaccharide biosynthesis</keyword>
<protein>
    <recommendedName>
        <fullName evidence="8">Glycosyltransferase 2-like domain-containing protein</fullName>
    </recommendedName>
</protein>
<evidence type="ECO:0000256" key="5">
    <source>
        <dbReference type="ARBA" id="ARBA00022985"/>
    </source>
</evidence>
<dbReference type="AlphaFoldDB" id="A0A381WCE7"/>
<dbReference type="EMBL" id="UINC01011222">
    <property type="protein sequence ID" value="SVA49627.1"/>
    <property type="molecule type" value="Genomic_DNA"/>
</dbReference>
<keyword evidence="6" id="KW-1133">Transmembrane helix</keyword>
<sequence length="293" mass="34031">VIGSCDPSSFPQTNYFLSSYPIRLLTMVTTEKNYTSQAIPSTEARFFFSQKPDKKEVTPKISVVILAYRSGEGIRNFIESMIQSLETNEPDWEIILVANHFVDDGDPTPRIVNEIAQCHPRIRTVTRIKEGMMGWDMKSGLEAATGRILAVIDGDGQMPFENVIDVYRKLRDEDLDLVKTFRTQRSDGLYRKTISVVYNIIFNILFPGLKSRDINSKPKIITREVYDRMNLKSNGWFIDAEIMIQAGKMNLKIGEIPTVFHRIDFRPSFIKFRSVWEFFVNLLWYRFFNRPMI</sequence>
<organism evidence="9">
    <name type="scientific">marine metagenome</name>
    <dbReference type="NCBI Taxonomy" id="408172"/>
    <lineage>
        <taxon>unclassified sequences</taxon>
        <taxon>metagenomes</taxon>
        <taxon>ecological metagenomes</taxon>
    </lineage>
</organism>
<gene>
    <name evidence="9" type="ORF">METZ01_LOCUS102481</name>
</gene>
<dbReference type="InterPro" id="IPR029044">
    <property type="entry name" value="Nucleotide-diphossugar_trans"/>
</dbReference>
<evidence type="ECO:0000259" key="8">
    <source>
        <dbReference type="Pfam" id="PF00535"/>
    </source>
</evidence>
<name>A0A381WCE7_9ZZZZ</name>
<evidence type="ECO:0000256" key="1">
    <source>
        <dbReference type="ARBA" id="ARBA00022475"/>
    </source>
</evidence>
<dbReference type="CDD" id="cd04179">
    <property type="entry name" value="DPM_DPG-synthase_like"/>
    <property type="match status" value="1"/>
</dbReference>
<dbReference type="GO" id="GO:0099621">
    <property type="term" value="F:undecaprenyl-phosphate 4-deoxy-4-formamido-L-arabinose transferase activity"/>
    <property type="evidence" value="ECO:0007669"/>
    <property type="project" value="TreeGrafter"/>
</dbReference>
<dbReference type="InterPro" id="IPR001173">
    <property type="entry name" value="Glyco_trans_2-like"/>
</dbReference>
<evidence type="ECO:0000256" key="7">
    <source>
        <dbReference type="ARBA" id="ARBA00023136"/>
    </source>
</evidence>
<dbReference type="PANTHER" id="PTHR48090:SF3">
    <property type="entry name" value="UNDECAPRENYL-PHOSPHATE 4-DEOXY-4-FORMAMIDO-L-ARABINOSE TRANSFERASE"/>
    <property type="match status" value="1"/>
</dbReference>
<proteinExistence type="predicted"/>
<keyword evidence="1" id="KW-1003">Cell membrane</keyword>
<keyword evidence="4" id="KW-0812">Transmembrane</keyword>
<accession>A0A381WCE7</accession>
<feature type="domain" description="Glycosyltransferase 2-like" evidence="8">
    <location>
        <begin position="62"/>
        <end position="195"/>
    </location>
</feature>
<evidence type="ECO:0000313" key="9">
    <source>
        <dbReference type="EMBL" id="SVA49627.1"/>
    </source>
</evidence>
<keyword evidence="7" id="KW-0472">Membrane</keyword>
<dbReference type="Pfam" id="PF00535">
    <property type="entry name" value="Glycos_transf_2"/>
    <property type="match status" value="1"/>
</dbReference>
<dbReference type="GO" id="GO:0009103">
    <property type="term" value="P:lipopolysaccharide biosynthetic process"/>
    <property type="evidence" value="ECO:0007669"/>
    <property type="project" value="UniProtKB-KW"/>
</dbReference>
<evidence type="ECO:0000256" key="4">
    <source>
        <dbReference type="ARBA" id="ARBA00022692"/>
    </source>
</evidence>
<feature type="non-terminal residue" evidence="9">
    <location>
        <position position="1"/>
    </location>
</feature>